<dbReference type="Proteomes" id="UP001283361">
    <property type="component" value="Unassembled WGS sequence"/>
</dbReference>
<evidence type="ECO:0000313" key="1">
    <source>
        <dbReference type="EMBL" id="KAK3803145.1"/>
    </source>
</evidence>
<sequence length="116" mass="12566">MECASKNNNETEDDGNLGGKPCQAAIDKSVWSQHISTCTVIRVLSGRCIGPSVPSSMVVSETCRLGLAWTRSLGVSSFLVNDAFTSKFRSLLSTKGTYRPGDSRENMCVVSDEKEK</sequence>
<organism evidence="1 2">
    <name type="scientific">Elysia crispata</name>
    <name type="common">lettuce slug</name>
    <dbReference type="NCBI Taxonomy" id="231223"/>
    <lineage>
        <taxon>Eukaryota</taxon>
        <taxon>Metazoa</taxon>
        <taxon>Spiralia</taxon>
        <taxon>Lophotrochozoa</taxon>
        <taxon>Mollusca</taxon>
        <taxon>Gastropoda</taxon>
        <taxon>Heterobranchia</taxon>
        <taxon>Euthyneura</taxon>
        <taxon>Panpulmonata</taxon>
        <taxon>Sacoglossa</taxon>
        <taxon>Placobranchoidea</taxon>
        <taxon>Plakobranchidae</taxon>
        <taxon>Elysia</taxon>
    </lineage>
</organism>
<keyword evidence="2" id="KW-1185">Reference proteome</keyword>
<proteinExistence type="predicted"/>
<reference evidence="1" key="1">
    <citation type="journal article" date="2023" name="G3 (Bethesda)">
        <title>A reference genome for the long-term kleptoplast-retaining sea slug Elysia crispata morphotype clarki.</title>
        <authorList>
            <person name="Eastman K.E."/>
            <person name="Pendleton A.L."/>
            <person name="Shaikh M.A."/>
            <person name="Suttiyut T."/>
            <person name="Ogas R."/>
            <person name="Tomko P."/>
            <person name="Gavelis G."/>
            <person name="Widhalm J.R."/>
            <person name="Wisecaver J.H."/>
        </authorList>
    </citation>
    <scope>NUCLEOTIDE SEQUENCE</scope>
    <source>
        <strain evidence="1">ECLA1</strain>
    </source>
</reference>
<dbReference type="EMBL" id="JAWDGP010000184">
    <property type="protein sequence ID" value="KAK3803145.1"/>
    <property type="molecule type" value="Genomic_DNA"/>
</dbReference>
<dbReference type="AlphaFoldDB" id="A0AAE1EDW0"/>
<gene>
    <name evidence="1" type="ORF">RRG08_060117</name>
</gene>
<accession>A0AAE1EDW0</accession>
<name>A0AAE1EDW0_9GAST</name>
<comment type="caution">
    <text evidence="1">The sequence shown here is derived from an EMBL/GenBank/DDBJ whole genome shotgun (WGS) entry which is preliminary data.</text>
</comment>
<protein>
    <submittedName>
        <fullName evidence="1">Uncharacterized protein</fullName>
    </submittedName>
</protein>
<evidence type="ECO:0000313" key="2">
    <source>
        <dbReference type="Proteomes" id="UP001283361"/>
    </source>
</evidence>